<evidence type="ECO:0000256" key="5">
    <source>
        <dbReference type="ARBA" id="ARBA00022729"/>
    </source>
</evidence>
<dbReference type="InterPro" id="IPR001611">
    <property type="entry name" value="Leu-rich_rpt"/>
</dbReference>
<dbReference type="EMBL" id="QGKX02001521">
    <property type="protein sequence ID" value="KAF3506889.1"/>
    <property type="molecule type" value="Genomic_DNA"/>
</dbReference>
<evidence type="ECO:0000313" key="11">
    <source>
        <dbReference type="EMBL" id="KAF3506889.1"/>
    </source>
</evidence>
<reference evidence="11" key="1">
    <citation type="submission" date="2019-12" db="EMBL/GenBank/DDBJ databases">
        <title>Genome sequencing and annotation of Brassica cretica.</title>
        <authorList>
            <person name="Studholme D.J."/>
            <person name="Sarris P."/>
        </authorList>
    </citation>
    <scope>NUCLEOTIDE SEQUENCE</scope>
    <source>
        <strain evidence="11">PFS-109/04</strain>
        <tissue evidence="11">Leaf</tissue>
    </source>
</reference>
<evidence type="ECO:0000256" key="8">
    <source>
        <dbReference type="ARBA" id="ARBA00023136"/>
    </source>
</evidence>
<evidence type="ECO:0000256" key="2">
    <source>
        <dbReference type="ARBA" id="ARBA00009592"/>
    </source>
</evidence>
<dbReference type="Gene3D" id="3.80.10.10">
    <property type="entry name" value="Ribonuclease Inhibitor"/>
    <property type="match status" value="3"/>
</dbReference>
<evidence type="ECO:0000313" key="12">
    <source>
        <dbReference type="Proteomes" id="UP000712600"/>
    </source>
</evidence>
<evidence type="ECO:0000256" key="10">
    <source>
        <dbReference type="SAM" id="SignalP"/>
    </source>
</evidence>
<dbReference type="Pfam" id="PF00560">
    <property type="entry name" value="LRR_1"/>
    <property type="match status" value="4"/>
</dbReference>
<evidence type="ECO:0000256" key="9">
    <source>
        <dbReference type="ARBA" id="ARBA00023180"/>
    </source>
</evidence>
<evidence type="ECO:0000256" key="3">
    <source>
        <dbReference type="ARBA" id="ARBA00022614"/>
    </source>
</evidence>
<keyword evidence="9" id="KW-0325">Glycoprotein</keyword>
<comment type="similarity">
    <text evidence="2">Belongs to the RLP family.</text>
</comment>
<name>A0A8S9NTL5_BRACR</name>
<dbReference type="InterPro" id="IPR051824">
    <property type="entry name" value="LRR_Rcpt-Like_S/T_Kinase"/>
</dbReference>
<evidence type="ECO:0008006" key="13">
    <source>
        <dbReference type="Google" id="ProtNLM"/>
    </source>
</evidence>
<feature type="chain" id="PRO_5035862263" description="Leucine-rich repeat-containing N-terminal plant-type domain-containing protein" evidence="10">
    <location>
        <begin position="26"/>
        <end position="386"/>
    </location>
</feature>
<evidence type="ECO:0000256" key="6">
    <source>
        <dbReference type="ARBA" id="ARBA00022737"/>
    </source>
</evidence>
<keyword evidence="8" id="KW-0472">Membrane</keyword>
<dbReference type="InterPro" id="IPR032675">
    <property type="entry name" value="LRR_dom_sf"/>
</dbReference>
<dbReference type="FunFam" id="3.80.10.10:FF:000041">
    <property type="entry name" value="LRR receptor-like serine/threonine-protein kinase ERECTA"/>
    <property type="match status" value="1"/>
</dbReference>
<evidence type="ECO:0000256" key="4">
    <source>
        <dbReference type="ARBA" id="ARBA00022692"/>
    </source>
</evidence>
<gene>
    <name evidence="11" type="ORF">F2Q69_00008348</name>
</gene>
<sequence length="386" mass="42384">MWVVFWALLLFFIIITSFFATLTTSASPALHADELHALGEITTTLGIKRLNLSDGDPCFLKTLKLGGGVSNVVNMPVNNIVCDCSFNNNMTCHITEIFLKSTSLPGKLPPELAKLRYLQKIDLCRNYLSGSIPMEWASMPHLTFMSVLSLSLCFFSSSENFLFMISKLTLTFHPAPSARITCLALYHQRLVPKLPFGLNPHGVGFNATPHFHVSPLSLSFSLCANNLSGPLPPGLQNFKNLTFLGVEANQFSGHIPDEFGNLTSLTGLELASNQFTGSLPSSLARLVNLEIFRISDNNFSGIIPEYIGNWSRLQRLDLQASGLKGPIPDAVARLENLTNLIISDMTGINSFPNISSQVIQNLILRNVSMSGPIPSYIWSKPVLRSL</sequence>
<feature type="signal peptide" evidence="10">
    <location>
        <begin position="1"/>
        <end position="25"/>
    </location>
</feature>
<dbReference type="AlphaFoldDB" id="A0A8S9NTL5"/>
<keyword evidence="7" id="KW-1133">Transmembrane helix</keyword>
<keyword evidence="3" id="KW-0433">Leucine-rich repeat</keyword>
<dbReference type="PANTHER" id="PTHR48006">
    <property type="entry name" value="LEUCINE-RICH REPEAT-CONTAINING PROTEIN DDB_G0281931-RELATED"/>
    <property type="match status" value="1"/>
</dbReference>
<comment type="caution">
    <text evidence="11">The sequence shown here is derived from an EMBL/GenBank/DDBJ whole genome shotgun (WGS) entry which is preliminary data.</text>
</comment>
<dbReference type="Proteomes" id="UP000712600">
    <property type="component" value="Unassembled WGS sequence"/>
</dbReference>
<keyword evidence="5 10" id="KW-0732">Signal</keyword>
<keyword evidence="4" id="KW-0812">Transmembrane</keyword>
<dbReference type="GO" id="GO:0016020">
    <property type="term" value="C:membrane"/>
    <property type="evidence" value="ECO:0007669"/>
    <property type="project" value="UniProtKB-SubCell"/>
</dbReference>
<protein>
    <recommendedName>
        <fullName evidence="13">Leucine-rich repeat-containing N-terminal plant-type domain-containing protein</fullName>
    </recommendedName>
</protein>
<comment type="subcellular location">
    <subcellularLocation>
        <location evidence="1">Membrane</location>
        <topology evidence="1">Single-pass type I membrane protein</topology>
    </subcellularLocation>
</comment>
<keyword evidence="6" id="KW-0677">Repeat</keyword>
<accession>A0A8S9NTL5</accession>
<dbReference type="PANTHER" id="PTHR48006:SF66">
    <property type="entry name" value="PROTEIN KINASE DOMAIN-CONTAINING PROTEIN"/>
    <property type="match status" value="1"/>
</dbReference>
<dbReference type="SUPFAM" id="SSF52058">
    <property type="entry name" value="L domain-like"/>
    <property type="match status" value="1"/>
</dbReference>
<organism evidence="11 12">
    <name type="scientific">Brassica cretica</name>
    <name type="common">Mustard</name>
    <dbReference type="NCBI Taxonomy" id="69181"/>
    <lineage>
        <taxon>Eukaryota</taxon>
        <taxon>Viridiplantae</taxon>
        <taxon>Streptophyta</taxon>
        <taxon>Embryophyta</taxon>
        <taxon>Tracheophyta</taxon>
        <taxon>Spermatophyta</taxon>
        <taxon>Magnoliopsida</taxon>
        <taxon>eudicotyledons</taxon>
        <taxon>Gunneridae</taxon>
        <taxon>Pentapetalae</taxon>
        <taxon>rosids</taxon>
        <taxon>malvids</taxon>
        <taxon>Brassicales</taxon>
        <taxon>Brassicaceae</taxon>
        <taxon>Brassiceae</taxon>
        <taxon>Brassica</taxon>
    </lineage>
</organism>
<evidence type="ECO:0000256" key="1">
    <source>
        <dbReference type="ARBA" id="ARBA00004479"/>
    </source>
</evidence>
<evidence type="ECO:0000256" key="7">
    <source>
        <dbReference type="ARBA" id="ARBA00022989"/>
    </source>
</evidence>
<proteinExistence type="inferred from homology"/>